<evidence type="ECO:0000313" key="2">
    <source>
        <dbReference type="EMBL" id="OUJ72874.1"/>
    </source>
</evidence>
<dbReference type="InterPro" id="IPR008930">
    <property type="entry name" value="Terpenoid_cyclase/PrenylTrfase"/>
</dbReference>
<dbReference type="InterPro" id="IPR051802">
    <property type="entry name" value="YfhM-like"/>
</dbReference>
<dbReference type="EMBL" id="MTSE01000008">
    <property type="protein sequence ID" value="OUJ72874.1"/>
    <property type="molecule type" value="Genomic_DNA"/>
</dbReference>
<dbReference type="InterPro" id="IPR037066">
    <property type="entry name" value="Plug_dom_sf"/>
</dbReference>
<evidence type="ECO:0000313" key="3">
    <source>
        <dbReference type="Proteomes" id="UP000194873"/>
    </source>
</evidence>
<dbReference type="InterPro" id="IPR008969">
    <property type="entry name" value="CarboxyPept-like_regulatory"/>
</dbReference>
<dbReference type="Pfam" id="PF13715">
    <property type="entry name" value="CarbopepD_reg_2"/>
    <property type="match status" value="1"/>
</dbReference>
<comment type="caution">
    <text evidence="2">The sequence shown here is derived from an EMBL/GenBank/DDBJ whole genome shotgun (WGS) entry which is preliminary data.</text>
</comment>
<accession>A0A243WCU5</accession>
<keyword evidence="3" id="KW-1185">Reference proteome</keyword>
<dbReference type="SUPFAM" id="SSF49464">
    <property type="entry name" value="Carboxypeptidase regulatory domain-like"/>
    <property type="match status" value="1"/>
</dbReference>
<organism evidence="2 3">
    <name type="scientific">Hymenobacter crusticola</name>
    <dbReference type="NCBI Taxonomy" id="1770526"/>
    <lineage>
        <taxon>Bacteria</taxon>
        <taxon>Pseudomonadati</taxon>
        <taxon>Bacteroidota</taxon>
        <taxon>Cytophagia</taxon>
        <taxon>Cytophagales</taxon>
        <taxon>Hymenobacteraceae</taxon>
        <taxon>Hymenobacter</taxon>
    </lineage>
</organism>
<reference evidence="2 3" key="1">
    <citation type="submission" date="2017-01" db="EMBL/GenBank/DDBJ databases">
        <title>A new Hymenobacter.</title>
        <authorList>
            <person name="Liang Y."/>
            <person name="Feng F."/>
        </authorList>
    </citation>
    <scope>NUCLEOTIDE SEQUENCE [LARGE SCALE GENOMIC DNA]</scope>
    <source>
        <strain evidence="2">MIMBbqt21</strain>
    </source>
</reference>
<dbReference type="SUPFAM" id="SSF48239">
    <property type="entry name" value="Terpenoid cyclases/Protein prenyltransferases"/>
    <property type="match status" value="1"/>
</dbReference>
<gene>
    <name evidence="2" type="ORF">BXP70_16335</name>
</gene>
<dbReference type="Gene3D" id="2.60.40.1120">
    <property type="entry name" value="Carboxypeptidase-like, regulatory domain"/>
    <property type="match status" value="1"/>
</dbReference>
<dbReference type="InterPro" id="IPR041246">
    <property type="entry name" value="Bact_MG10"/>
</dbReference>
<dbReference type="PANTHER" id="PTHR40094:SF1">
    <property type="entry name" value="UBIQUITIN DOMAIN-CONTAINING PROTEIN"/>
    <property type="match status" value="1"/>
</dbReference>
<dbReference type="InterPro" id="IPR001599">
    <property type="entry name" value="Macroglobln_a2"/>
</dbReference>
<feature type="domain" description="Alpha-2-macroglobulin" evidence="1">
    <location>
        <begin position="1313"/>
        <end position="1402"/>
    </location>
</feature>
<dbReference type="Pfam" id="PF00207">
    <property type="entry name" value="A2M"/>
    <property type="match status" value="1"/>
</dbReference>
<dbReference type="Gene3D" id="1.50.10.20">
    <property type="match status" value="1"/>
</dbReference>
<dbReference type="Proteomes" id="UP000194873">
    <property type="component" value="Unassembled WGS sequence"/>
</dbReference>
<proteinExistence type="predicted"/>
<dbReference type="PANTHER" id="PTHR40094">
    <property type="entry name" value="ALPHA-2-MACROGLOBULIN HOMOLOG"/>
    <property type="match status" value="1"/>
</dbReference>
<name>A0A243WCU5_9BACT</name>
<dbReference type="Pfam" id="PF17973">
    <property type="entry name" value="bMG10"/>
    <property type="match status" value="1"/>
</dbReference>
<dbReference type="GO" id="GO:0004866">
    <property type="term" value="F:endopeptidase inhibitor activity"/>
    <property type="evidence" value="ECO:0007669"/>
    <property type="project" value="InterPro"/>
</dbReference>
<dbReference type="SUPFAM" id="SSF56935">
    <property type="entry name" value="Porins"/>
    <property type="match status" value="1"/>
</dbReference>
<dbReference type="SMART" id="SM01360">
    <property type="entry name" value="A2M"/>
    <property type="match status" value="1"/>
</dbReference>
<sequence>MAQARRQSYYTKVFQLTDAQIKQLYSKGLGRIEKTFFTQPVDSFPTDSLTGNRRPLPNGYYLVAHAEGSRLVYWLRTVTDRQLHVLDNQVDLALTVQNVEGQLVPDAEVRLRNRLIPFDALTRTYRLAKGGHQGILSVTAAGRTTYHVLNRTFPRKAIVSSWSRRLLYGFPLGYLKRPLRTFWQELAHASYTSSGLVGLLRSAFNEEVRDERQQRRDDKRERTWTGYLVLSKPRYRPTGDTLRLKARVLRRRNGRPSSAPLTLWLSSNGQAKKIVTLHAVRPGSYIYDLPLTDTLGFQADRTVQVRLEDEQGLTRASTSFLLEDYELKSTHYSLRVAEAEQRRGMPQALFLRGTDANELPLLDARVRVAVVPEGLKELAAPVVFVPDTLWTATQPLDPVGETRLNLPPQVLPAAELRYRVIATFLNADNERRVEQQTVEYHLDPAELQLTLRHDSLQLRYSERGQSVPHAATLELWAAGSATQPLTQQAVQLPLLLPVQPQVVRYVLRDLEGRRAELRLSSSNAELALRSDRTRDSLQLEVDNPRRLPFWYFLYRGNTLVQRGYGKSWHLTTRTASPEPWFVSLHYFWGGQMQAAEYKVPLPQKALHIRAEQPTVAYPGQHLRLRYTVTDASGEPMPGVDLTAYAYTTKFEQAEAPNLPSFEPSVLGRSTRRRFSLGATFDNNPAHAATRPLAADWPHWRTQLGLDSLLFYQFLYPATGQFREYRPAPGGITQLAPFVVDSGRVAPAAAVYIDGVPAYIREINHTEPYAIVADSGYHTVAIRTATRLVTLQRVYLRHLQKLTLSVDPARVQPEVQVVQQRAVFTPAEQANLGRYVLPVSVGVSAWPGGATLRQGNRLQVINQGSYQYAGGTRLAGPFRPDSVLYREAAGGRRKFLFEPYYRYHFAPGLVKMTSTAPHHFAPLSTLAGLNDSVPLKGFALTEAAVRAQVGRLVPVQRLVLDDTIQTRAGQGTLQLWVPPTEHAAEAVPAPLFTLLTQPSKPSFTRLLRGLMPVRGLAPGRYQAVVLLADSTCLVPAQVQVQANGTTYLQLRRTDQRQGDSERQRIRRVVQQRQQLAAAQPALPTVRPLAPRPKTSTLVRNPDWLIVQGRVVDQGSEEGLPGVTVLVKGITIGVSTNADGSFELAVPPHSLLTFASVGYVTQEQLVGSGGAVEVRLHPDTKALDEVVVVGYGMQRVGQLLSGKVAGVSVASSASIQIRGNASTVVSMRPLLIVDGVPFEGQQSDLDPSAIRSLKVLKDEQAVALYGARAAAGVIIIQTNGSAARRAPSLADAATPAGATGQDTHFALRRRFSDYAWWRPVLFTDSHGQATTEVTLPDDVTGWNTFVLGSDDHGRTGSATGRLRSFKTLLAELAVPRFLVQGDRVQVLGKALNYLPDSTVVTTSFSLNKNAPSTRQHQLTTAVIDTLTLTAPTAADSLQLTYKLQQANGYHDGEVRTIPVLPQGSRERVGTFVVLTAADTTLQLPINPTLGEVTLRVESDPLPLLLDEIRQVQAYPYLCNEQAASKLKALLVEQRIRKVLQQSFTAGHQIQQLIRTLLRGQHQPEGLWGTWPASPVSPWVTLHVLEALLAAEQQDFAVKLDRKVMQQYLLGLLDALFADDASREDPRRSRLAADRIRLLQLLHQLGTEIDYATYLKRLDQLGRSRQLLDVYLAATTLRQQLHLPYQVDTLRRFRRATELGGIFYEDTLHATNSYYQQLLPTRIGNTLLAYKVLRAKGGYETELLRLRTFLLNQRVGGHWSSTYEAACILETISPELLLGKQSIKEVASTVKLSGPLTQEIARFPFQTTLPATSSSLSLRKQGPLPVYATAYQTFLNPKPAAVQTPFRVTTALAGQTGARVSLRTGQPVELVVTVDVPAEARYVLVEVPIPAGCSYGSAAPTNRYEVHREYLRQQTGIFCDVLPAGRHVFRVALQPRFRGHYTLNPAKAELMYFPTRFGRAASKQVVME</sequence>
<protein>
    <recommendedName>
        <fullName evidence="1">Alpha-2-macroglobulin domain-containing protein</fullName>
    </recommendedName>
</protein>
<dbReference type="Gene3D" id="2.170.130.10">
    <property type="entry name" value="TonB-dependent receptor, plug domain"/>
    <property type="match status" value="1"/>
</dbReference>
<evidence type="ECO:0000259" key="1">
    <source>
        <dbReference type="SMART" id="SM01360"/>
    </source>
</evidence>